<proteinExistence type="predicted"/>
<keyword evidence="2" id="KW-1185">Reference proteome</keyword>
<gene>
    <name evidence="1" type="ORF">ACFQ3C_04160</name>
</gene>
<protein>
    <submittedName>
        <fullName evidence="1">Uncharacterized protein</fullName>
    </submittedName>
</protein>
<evidence type="ECO:0000313" key="1">
    <source>
        <dbReference type="EMBL" id="MFD1193856.1"/>
    </source>
</evidence>
<comment type="caution">
    <text evidence="1">The sequence shown here is derived from an EMBL/GenBank/DDBJ whole genome shotgun (WGS) entry which is preliminary data.</text>
</comment>
<organism evidence="1 2">
    <name type="scientific">Seohaeicola saemankumensis</name>
    <dbReference type="NCBI Taxonomy" id="481181"/>
    <lineage>
        <taxon>Bacteria</taxon>
        <taxon>Pseudomonadati</taxon>
        <taxon>Pseudomonadota</taxon>
        <taxon>Alphaproteobacteria</taxon>
        <taxon>Rhodobacterales</taxon>
        <taxon>Roseobacteraceae</taxon>
        <taxon>Seohaeicola</taxon>
    </lineage>
</organism>
<name>A0ABW3TC74_9RHOB</name>
<dbReference type="Proteomes" id="UP001597151">
    <property type="component" value="Unassembled WGS sequence"/>
</dbReference>
<sequence>MKNLLDWIAASLFPANPACPTEQGSGNGADDTIDRDDRYWDEALICAMYDENARSFLDYMGPRAR</sequence>
<dbReference type="RefSeq" id="WP_380789187.1">
    <property type="nucleotide sequence ID" value="NZ_JBHTKR010000002.1"/>
</dbReference>
<accession>A0ABW3TC74</accession>
<dbReference type="EMBL" id="JBHTKR010000002">
    <property type="protein sequence ID" value="MFD1193856.1"/>
    <property type="molecule type" value="Genomic_DNA"/>
</dbReference>
<evidence type="ECO:0000313" key="2">
    <source>
        <dbReference type="Proteomes" id="UP001597151"/>
    </source>
</evidence>
<reference evidence="2" key="1">
    <citation type="journal article" date="2019" name="Int. J. Syst. Evol. Microbiol.">
        <title>The Global Catalogue of Microorganisms (GCM) 10K type strain sequencing project: providing services to taxonomists for standard genome sequencing and annotation.</title>
        <authorList>
            <consortium name="The Broad Institute Genomics Platform"/>
            <consortium name="The Broad Institute Genome Sequencing Center for Infectious Disease"/>
            <person name="Wu L."/>
            <person name="Ma J."/>
        </authorList>
    </citation>
    <scope>NUCLEOTIDE SEQUENCE [LARGE SCALE GENOMIC DNA]</scope>
    <source>
        <strain evidence="2">CCUG 55328</strain>
    </source>
</reference>